<evidence type="ECO:0000256" key="1">
    <source>
        <dbReference type="ARBA" id="ARBA00023015"/>
    </source>
</evidence>
<evidence type="ECO:0000256" key="3">
    <source>
        <dbReference type="ARBA" id="ARBA00023163"/>
    </source>
</evidence>
<dbReference type="InterPro" id="IPR009057">
    <property type="entry name" value="Homeodomain-like_sf"/>
</dbReference>
<organism evidence="6 7">
    <name type="scientific">Paraburkholderia bryophila</name>
    <dbReference type="NCBI Taxonomy" id="420952"/>
    <lineage>
        <taxon>Bacteria</taxon>
        <taxon>Pseudomonadati</taxon>
        <taxon>Pseudomonadota</taxon>
        <taxon>Betaproteobacteria</taxon>
        <taxon>Burkholderiales</taxon>
        <taxon>Burkholderiaceae</taxon>
        <taxon>Paraburkholderia</taxon>
    </lineage>
</organism>
<name>A0A7Y9WAC7_9BURK</name>
<dbReference type="Pfam" id="PF00440">
    <property type="entry name" value="TetR_N"/>
    <property type="match status" value="1"/>
</dbReference>
<dbReference type="SUPFAM" id="SSF48498">
    <property type="entry name" value="Tetracyclin repressor-like, C-terminal domain"/>
    <property type="match status" value="1"/>
</dbReference>
<evidence type="ECO:0000313" key="7">
    <source>
        <dbReference type="Proteomes" id="UP000572540"/>
    </source>
</evidence>
<feature type="DNA-binding region" description="H-T-H motif" evidence="4">
    <location>
        <begin position="79"/>
        <end position="98"/>
    </location>
</feature>
<accession>A0A7Y9WAC7</accession>
<dbReference type="Gene3D" id="1.10.10.60">
    <property type="entry name" value="Homeodomain-like"/>
    <property type="match status" value="1"/>
</dbReference>
<dbReference type="InterPro" id="IPR036271">
    <property type="entry name" value="Tet_transcr_reg_TetR-rel_C_sf"/>
</dbReference>
<dbReference type="PANTHER" id="PTHR47506">
    <property type="entry name" value="TRANSCRIPTIONAL REGULATORY PROTEIN"/>
    <property type="match status" value="1"/>
</dbReference>
<comment type="caution">
    <text evidence="6">The sequence shown here is derived from an EMBL/GenBank/DDBJ whole genome shotgun (WGS) entry which is preliminary data.</text>
</comment>
<keyword evidence="1" id="KW-0805">Transcription regulation</keyword>
<evidence type="ECO:0000259" key="5">
    <source>
        <dbReference type="PROSITE" id="PS50977"/>
    </source>
</evidence>
<dbReference type="PROSITE" id="PS50977">
    <property type="entry name" value="HTH_TETR_2"/>
    <property type="match status" value="1"/>
</dbReference>
<proteinExistence type="predicted"/>
<evidence type="ECO:0000256" key="2">
    <source>
        <dbReference type="ARBA" id="ARBA00023125"/>
    </source>
</evidence>
<dbReference type="GO" id="GO:0003677">
    <property type="term" value="F:DNA binding"/>
    <property type="evidence" value="ECO:0007669"/>
    <property type="project" value="UniProtKB-UniRule"/>
</dbReference>
<dbReference type="AlphaFoldDB" id="A0A7Y9WAC7"/>
<dbReference type="EMBL" id="JACCAU010000001">
    <property type="protein sequence ID" value="NYH16725.1"/>
    <property type="molecule type" value="Genomic_DNA"/>
</dbReference>
<dbReference type="PANTHER" id="PTHR47506:SF1">
    <property type="entry name" value="HTH-TYPE TRANSCRIPTIONAL REGULATOR YJDC"/>
    <property type="match status" value="1"/>
</dbReference>
<dbReference type="Gene3D" id="1.10.357.10">
    <property type="entry name" value="Tetracycline Repressor, domain 2"/>
    <property type="match status" value="1"/>
</dbReference>
<keyword evidence="3" id="KW-0804">Transcription</keyword>
<evidence type="ECO:0000313" key="6">
    <source>
        <dbReference type="EMBL" id="NYH16725.1"/>
    </source>
</evidence>
<keyword evidence="2 4" id="KW-0238">DNA-binding</keyword>
<dbReference type="Proteomes" id="UP000572540">
    <property type="component" value="Unassembled WGS sequence"/>
</dbReference>
<protein>
    <submittedName>
        <fullName evidence="6">TetR/AcrR family transcriptional repressor for divergent bdcA</fullName>
    </submittedName>
</protein>
<gene>
    <name evidence="6" type="ORF">GGD41_003953</name>
</gene>
<dbReference type="SUPFAM" id="SSF46689">
    <property type="entry name" value="Homeodomain-like"/>
    <property type="match status" value="1"/>
</dbReference>
<reference evidence="6 7" key="1">
    <citation type="submission" date="2020-07" db="EMBL/GenBank/DDBJ databases">
        <title>Exploring microbial biodiversity for novel pathways involved in the catabolism of aromatic compounds derived from lignin.</title>
        <authorList>
            <person name="Elkins J."/>
        </authorList>
    </citation>
    <scope>NUCLEOTIDE SEQUENCE [LARGE SCALE GENOMIC DNA]</scope>
    <source>
        <strain evidence="6 7">H2C3B</strain>
    </source>
</reference>
<sequence length="236" mass="25684">MFESSASPALSETARTRSLNYWSDHYIFHKTTMQGICVVTTTLKTTTKRGRGRPRAFDPEAALAVAQRLFHASGYDGVGLNALTSELGITPSSFYMAFESKAVFFERVLERYARTEIALADVLRAGRPTGEALADLLERAARTYARDPERLGCLVLEAARGADSESALMARRTAEGRRAQVRAFVAGTHPEVADVVTDFISTVMSGLSASAREGMGEARLIKVSRAAAESIDMLLR</sequence>
<evidence type="ECO:0000256" key="4">
    <source>
        <dbReference type="PROSITE-ProRule" id="PRU00335"/>
    </source>
</evidence>
<dbReference type="RefSeq" id="WP_218905313.1">
    <property type="nucleotide sequence ID" value="NZ_JACCAU010000001.1"/>
</dbReference>
<feature type="domain" description="HTH tetR-type" evidence="5">
    <location>
        <begin position="56"/>
        <end position="116"/>
    </location>
</feature>
<dbReference type="InterPro" id="IPR001647">
    <property type="entry name" value="HTH_TetR"/>
</dbReference>